<keyword evidence="6 12" id="KW-0418">Kinase</keyword>
<keyword evidence="13" id="KW-1185">Reference proteome</keyword>
<dbReference type="EC" id="2.7.13.3" evidence="2"/>
<comment type="catalytic activity">
    <reaction evidence="1">
        <text>ATP + protein L-histidine = ADP + protein N-phospho-L-histidine.</text>
        <dbReference type="EC" id="2.7.13.3"/>
    </reaction>
</comment>
<feature type="region of interest" description="Disordered" evidence="9">
    <location>
        <begin position="331"/>
        <end position="362"/>
    </location>
</feature>
<dbReference type="PANTHER" id="PTHR24421">
    <property type="entry name" value="NITRATE/NITRITE SENSOR PROTEIN NARX-RELATED"/>
    <property type="match status" value="1"/>
</dbReference>
<evidence type="ECO:0000313" key="13">
    <source>
        <dbReference type="Proteomes" id="UP000326041"/>
    </source>
</evidence>
<dbReference type="Gene3D" id="3.30.565.10">
    <property type="entry name" value="Histidine kinase-like ATPase, C-terminal domain"/>
    <property type="match status" value="1"/>
</dbReference>
<dbReference type="GO" id="GO:0016301">
    <property type="term" value="F:kinase activity"/>
    <property type="evidence" value="ECO:0007669"/>
    <property type="project" value="UniProtKB-KW"/>
</dbReference>
<dbReference type="InterPro" id="IPR036890">
    <property type="entry name" value="HATPase_C_sf"/>
</dbReference>
<feature type="transmembrane region" description="Helical" evidence="10">
    <location>
        <begin position="92"/>
        <end position="113"/>
    </location>
</feature>
<feature type="compositionally biased region" description="Basic and acidic residues" evidence="9">
    <location>
        <begin position="343"/>
        <end position="356"/>
    </location>
</feature>
<keyword evidence="4" id="KW-0808">Transferase</keyword>
<evidence type="ECO:0000256" key="1">
    <source>
        <dbReference type="ARBA" id="ARBA00000085"/>
    </source>
</evidence>
<dbReference type="InterPro" id="IPR003594">
    <property type="entry name" value="HATPase_dom"/>
</dbReference>
<feature type="transmembrane region" description="Helical" evidence="10">
    <location>
        <begin position="53"/>
        <end position="71"/>
    </location>
</feature>
<dbReference type="Pfam" id="PF07730">
    <property type="entry name" value="HisKA_3"/>
    <property type="match status" value="1"/>
</dbReference>
<name>A0ABX6B8D1_9ACTN</name>
<evidence type="ECO:0000256" key="3">
    <source>
        <dbReference type="ARBA" id="ARBA00022553"/>
    </source>
</evidence>
<accession>A0ABX6B8D1</accession>
<evidence type="ECO:0000256" key="7">
    <source>
        <dbReference type="ARBA" id="ARBA00022840"/>
    </source>
</evidence>
<feature type="domain" description="Histidine kinase/HSP90-like ATPase" evidence="11">
    <location>
        <begin position="283"/>
        <end position="399"/>
    </location>
</feature>
<dbReference type="Gene3D" id="1.20.5.1930">
    <property type="match status" value="1"/>
</dbReference>
<dbReference type="SUPFAM" id="SSF55874">
    <property type="entry name" value="ATPase domain of HSP90 chaperone/DNA topoisomerase II/histidine kinase"/>
    <property type="match status" value="1"/>
</dbReference>
<dbReference type="PANTHER" id="PTHR24421:SF10">
    <property type="entry name" value="NITRATE_NITRITE SENSOR PROTEIN NARQ"/>
    <property type="match status" value="1"/>
</dbReference>
<evidence type="ECO:0000256" key="10">
    <source>
        <dbReference type="SAM" id="Phobius"/>
    </source>
</evidence>
<reference evidence="12 13" key="1">
    <citation type="submission" date="2017-09" db="EMBL/GenBank/DDBJ databases">
        <authorList>
            <person name="Lee N."/>
            <person name="Cho B.-K."/>
        </authorList>
    </citation>
    <scope>NUCLEOTIDE SEQUENCE [LARGE SCALE GENOMIC DNA]</scope>
    <source>
        <strain evidence="12 13">ATCC 13879</strain>
    </source>
</reference>
<evidence type="ECO:0000259" key="11">
    <source>
        <dbReference type="SMART" id="SM00387"/>
    </source>
</evidence>
<dbReference type="Proteomes" id="UP000326041">
    <property type="component" value="Chromosome"/>
</dbReference>
<protein>
    <recommendedName>
        <fullName evidence="2">histidine kinase</fullName>
        <ecNumber evidence="2">2.7.13.3</ecNumber>
    </recommendedName>
</protein>
<keyword evidence="10" id="KW-1133">Transmembrane helix</keyword>
<feature type="transmembrane region" description="Helical" evidence="10">
    <location>
        <begin position="29"/>
        <end position="47"/>
    </location>
</feature>
<proteinExistence type="predicted"/>
<gene>
    <name evidence="12" type="ORF">CP972_21330</name>
</gene>
<keyword evidence="10" id="KW-0812">Transmembrane</keyword>
<keyword evidence="3" id="KW-0597">Phosphoprotein</keyword>
<keyword evidence="10" id="KW-0472">Membrane</keyword>
<keyword evidence="5" id="KW-0547">Nucleotide-binding</keyword>
<dbReference type="CDD" id="cd16917">
    <property type="entry name" value="HATPase_UhpB-NarQ-NarX-like"/>
    <property type="match status" value="1"/>
</dbReference>
<sequence>MAVDSAIALGFAAVGCIAGAYYQPPGWRAFDGPGYVLACLTALPLVARRRFPFPVVLASAAGYAVYLGCGYQPSVNFWAPAVALLSLAGRRPLAVALAGAAPVTAVIVLSGASGRLHPALTAAQAVLVPVVAIAFGHTRHLLVRANARLREVTAELVAEQEARARNAVTLERMAIARELHDVVAHHMSVITIQAGLAETVLTSDVPMARKALGDIARTGRGALDELRRLLTVLRVRSDDDGEGTPYEAAPRLDRLPDLISGATAAGLDVRFTARGEPVLLPPIVDVCAYRVVQEALTNVIKHAPGARVTLTVDHTPDEIVLVVRDDAVRDNVVRDGSGPDGRGGPDGRTRTDERPETVPGTGLGLIGMRERVKICGGRLSAAPHDGGGFEVVAVLPLHTSRRTFPGEPEGQER</sequence>
<evidence type="ECO:0000256" key="6">
    <source>
        <dbReference type="ARBA" id="ARBA00022777"/>
    </source>
</evidence>
<dbReference type="EMBL" id="CP023697">
    <property type="protein sequence ID" value="QEV10416.1"/>
    <property type="molecule type" value="Genomic_DNA"/>
</dbReference>
<evidence type="ECO:0000256" key="2">
    <source>
        <dbReference type="ARBA" id="ARBA00012438"/>
    </source>
</evidence>
<evidence type="ECO:0000256" key="4">
    <source>
        <dbReference type="ARBA" id="ARBA00022679"/>
    </source>
</evidence>
<evidence type="ECO:0000256" key="9">
    <source>
        <dbReference type="SAM" id="MobiDB-lite"/>
    </source>
</evidence>
<dbReference type="Pfam" id="PF02518">
    <property type="entry name" value="HATPase_c"/>
    <property type="match status" value="1"/>
</dbReference>
<keyword evidence="7" id="KW-0067">ATP-binding</keyword>
<dbReference type="InterPro" id="IPR011712">
    <property type="entry name" value="Sig_transdc_His_kin_sub3_dim/P"/>
</dbReference>
<evidence type="ECO:0000256" key="8">
    <source>
        <dbReference type="ARBA" id="ARBA00023012"/>
    </source>
</evidence>
<dbReference type="SMART" id="SM00387">
    <property type="entry name" value="HATPase_c"/>
    <property type="match status" value="1"/>
</dbReference>
<dbReference type="InterPro" id="IPR050482">
    <property type="entry name" value="Sensor_HK_TwoCompSys"/>
</dbReference>
<feature type="transmembrane region" description="Helical" evidence="10">
    <location>
        <begin position="6"/>
        <end position="22"/>
    </location>
</feature>
<evidence type="ECO:0000256" key="5">
    <source>
        <dbReference type="ARBA" id="ARBA00022741"/>
    </source>
</evidence>
<feature type="transmembrane region" description="Helical" evidence="10">
    <location>
        <begin position="119"/>
        <end position="138"/>
    </location>
</feature>
<organism evidence="12 13">
    <name type="scientific">Streptomyces prasinus</name>
    <dbReference type="NCBI Taxonomy" id="67345"/>
    <lineage>
        <taxon>Bacteria</taxon>
        <taxon>Bacillati</taxon>
        <taxon>Actinomycetota</taxon>
        <taxon>Actinomycetes</taxon>
        <taxon>Kitasatosporales</taxon>
        <taxon>Streptomycetaceae</taxon>
        <taxon>Streptomyces</taxon>
    </lineage>
</organism>
<keyword evidence="8" id="KW-0902">Two-component regulatory system</keyword>
<evidence type="ECO:0000313" key="12">
    <source>
        <dbReference type="EMBL" id="QEV10416.1"/>
    </source>
</evidence>